<feature type="transmembrane region" description="Helical" evidence="6">
    <location>
        <begin position="357"/>
        <end position="380"/>
    </location>
</feature>
<evidence type="ECO:0000256" key="3">
    <source>
        <dbReference type="ARBA" id="ARBA00022692"/>
    </source>
</evidence>
<reference evidence="7" key="1">
    <citation type="submission" date="2022-09" db="EMBL/GenBank/DDBJ databases">
        <title>Aureispira anguillicida sp. nov., isolated from Leptocephalus of Japanese eel Anguilla japonica.</title>
        <authorList>
            <person name="Yuasa K."/>
            <person name="Mekata T."/>
            <person name="Ikunari K."/>
        </authorList>
    </citation>
    <scope>NUCLEOTIDE SEQUENCE</scope>
    <source>
        <strain evidence="7">EL160426</strain>
    </source>
</reference>
<gene>
    <name evidence="7" type="ORF">AsAng_0019340</name>
</gene>
<dbReference type="PANTHER" id="PTHR43124">
    <property type="entry name" value="PURINE EFFLUX PUMP PBUE"/>
    <property type="match status" value="1"/>
</dbReference>
<evidence type="ECO:0000313" key="8">
    <source>
        <dbReference type="Proteomes" id="UP001060919"/>
    </source>
</evidence>
<dbReference type="EMBL" id="AP026867">
    <property type="protein sequence ID" value="BDS11222.1"/>
    <property type="molecule type" value="Genomic_DNA"/>
</dbReference>
<comment type="subcellular location">
    <subcellularLocation>
        <location evidence="1">Cell membrane</location>
        <topology evidence="1">Multi-pass membrane protein</topology>
    </subcellularLocation>
</comment>
<proteinExistence type="predicted"/>
<dbReference type="InterPro" id="IPR011701">
    <property type="entry name" value="MFS"/>
</dbReference>
<keyword evidence="3 6" id="KW-0812">Transmembrane</keyword>
<dbReference type="Gene3D" id="1.20.1250.20">
    <property type="entry name" value="MFS general substrate transporter like domains"/>
    <property type="match status" value="2"/>
</dbReference>
<dbReference type="RefSeq" id="WP_264792425.1">
    <property type="nucleotide sequence ID" value="NZ_AP026867.1"/>
</dbReference>
<dbReference type="KEGG" id="aup:AsAng_0019340"/>
<evidence type="ECO:0000256" key="2">
    <source>
        <dbReference type="ARBA" id="ARBA00022475"/>
    </source>
</evidence>
<feature type="transmembrane region" description="Helical" evidence="6">
    <location>
        <begin position="332"/>
        <end position="351"/>
    </location>
</feature>
<keyword evidence="8" id="KW-1185">Reference proteome</keyword>
<keyword evidence="4 6" id="KW-1133">Transmembrane helix</keyword>
<feature type="transmembrane region" description="Helical" evidence="6">
    <location>
        <begin position="41"/>
        <end position="62"/>
    </location>
</feature>
<keyword evidence="5 6" id="KW-0472">Membrane</keyword>
<feature type="transmembrane region" description="Helical" evidence="6">
    <location>
        <begin position="93"/>
        <end position="117"/>
    </location>
</feature>
<dbReference type="SUPFAM" id="SSF103473">
    <property type="entry name" value="MFS general substrate transporter"/>
    <property type="match status" value="1"/>
</dbReference>
<accession>A0A915YDQ2</accession>
<feature type="transmembrane region" description="Helical" evidence="6">
    <location>
        <begin position="267"/>
        <end position="287"/>
    </location>
</feature>
<feature type="transmembrane region" description="Helical" evidence="6">
    <location>
        <begin position="129"/>
        <end position="151"/>
    </location>
</feature>
<feature type="transmembrane region" description="Helical" evidence="6">
    <location>
        <begin position="243"/>
        <end position="260"/>
    </location>
</feature>
<organism evidence="7 8">
    <name type="scientific">Aureispira anguillae</name>
    <dbReference type="NCBI Taxonomy" id="2864201"/>
    <lineage>
        <taxon>Bacteria</taxon>
        <taxon>Pseudomonadati</taxon>
        <taxon>Bacteroidota</taxon>
        <taxon>Saprospiria</taxon>
        <taxon>Saprospirales</taxon>
        <taxon>Saprospiraceae</taxon>
        <taxon>Aureispira</taxon>
    </lineage>
</organism>
<feature type="transmembrane region" description="Helical" evidence="6">
    <location>
        <begin position="157"/>
        <end position="178"/>
    </location>
</feature>
<evidence type="ECO:0000256" key="6">
    <source>
        <dbReference type="SAM" id="Phobius"/>
    </source>
</evidence>
<dbReference type="Proteomes" id="UP001060919">
    <property type="component" value="Chromosome"/>
</dbReference>
<name>A0A915YDQ2_9BACT</name>
<dbReference type="GO" id="GO:0005886">
    <property type="term" value="C:plasma membrane"/>
    <property type="evidence" value="ECO:0007669"/>
    <property type="project" value="UniProtKB-SubCell"/>
</dbReference>
<evidence type="ECO:0000256" key="1">
    <source>
        <dbReference type="ARBA" id="ARBA00004651"/>
    </source>
</evidence>
<dbReference type="PANTHER" id="PTHR43124:SF3">
    <property type="entry name" value="CHLORAMPHENICOL EFFLUX PUMP RV0191"/>
    <property type="match status" value="1"/>
</dbReference>
<feature type="transmembrane region" description="Helical" evidence="6">
    <location>
        <begin position="69"/>
        <end position="87"/>
    </location>
</feature>
<evidence type="ECO:0000256" key="4">
    <source>
        <dbReference type="ARBA" id="ARBA00022989"/>
    </source>
</evidence>
<dbReference type="AlphaFoldDB" id="A0A915YDQ2"/>
<dbReference type="InterPro" id="IPR036259">
    <property type="entry name" value="MFS_trans_sf"/>
</dbReference>
<keyword evidence="2" id="KW-1003">Cell membrane</keyword>
<evidence type="ECO:0000313" key="7">
    <source>
        <dbReference type="EMBL" id="BDS11222.1"/>
    </source>
</evidence>
<dbReference type="Pfam" id="PF07690">
    <property type="entry name" value="MFS_1"/>
    <property type="match status" value="1"/>
</dbReference>
<feature type="transmembrane region" description="Helical" evidence="6">
    <location>
        <begin position="293"/>
        <end position="312"/>
    </location>
</feature>
<sequence length="391" mass="44077">MNLRSFLILMTLVAVLSDYLLHPFYPQFFELRFGVTDPKMVGYYFAAICFMVMIAFPFWAYLSQKIPTLKILVVTQTIAGMLALYCFETSSYLNFWIASLVMILFKGSYLLIYPFILKIVKKEEHTDTIGLLSVIVHLGGIIGAVIGGLAVDLLDPRYIFLIMALGDFVQMLMSVYLLNNKQFASADIANQETKRATAPTNNSFILKVGLLTLVLYFGDFLIRPFFSSYWELISVYDSKLVSGTMYAIPGFVALIGLFINKRRTVKNLYQGILSALFLGIIGLWLQASSVDGILVLGRVIYGWAIFQAMVRFDVLLFEKSHPDSYAMDYSKIHFFQNLGVLLASLFVGIIVDAEGLQMPFIIALGCFVLTLILYVVVFYAQIKIKEQLAKS</sequence>
<dbReference type="InterPro" id="IPR050189">
    <property type="entry name" value="MFS_Efflux_Transporters"/>
</dbReference>
<evidence type="ECO:0000256" key="5">
    <source>
        <dbReference type="ARBA" id="ARBA00023136"/>
    </source>
</evidence>
<dbReference type="GO" id="GO:0022857">
    <property type="term" value="F:transmembrane transporter activity"/>
    <property type="evidence" value="ECO:0007669"/>
    <property type="project" value="InterPro"/>
</dbReference>
<feature type="transmembrane region" description="Helical" evidence="6">
    <location>
        <begin position="204"/>
        <end position="223"/>
    </location>
</feature>
<protein>
    <submittedName>
        <fullName evidence="7">MFS transporter</fullName>
    </submittedName>
</protein>